<proteinExistence type="predicted"/>
<comment type="caution">
    <text evidence="1">The sequence shown here is derived from an EMBL/GenBank/DDBJ whole genome shotgun (WGS) entry which is preliminary data.</text>
</comment>
<protein>
    <submittedName>
        <fullName evidence="1">Peptidase</fullName>
    </submittedName>
</protein>
<dbReference type="PANTHER" id="PTHR40266">
    <property type="entry name" value="TOXIN HIGB-1"/>
    <property type="match status" value="1"/>
</dbReference>
<dbReference type="InterPro" id="IPR007711">
    <property type="entry name" value="HigB-1"/>
</dbReference>
<name>A0ABX3NRZ4_9BACT</name>
<dbReference type="InterPro" id="IPR035093">
    <property type="entry name" value="RelE/ParE_toxin_dom_sf"/>
</dbReference>
<evidence type="ECO:0000313" key="1">
    <source>
        <dbReference type="EMBL" id="OQP44278.1"/>
    </source>
</evidence>
<dbReference type="EMBL" id="LWBO01000028">
    <property type="protein sequence ID" value="OQP44278.1"/>
    <property type="molecule type" value="Genomic_DNA"/>
</dbReference>
<accession>A0ABX3NRZ4</accession>
<dbReference type="Gene3D" id="3.30.2310.20">
    <property type="entry name" value="RelE-like"/>
    <property type="match status" value="1"/>
</dbReference>
<dbReference type="Pfam" id="PF05015">
    <property type="entry name" value="HigB-like_toxin"/>
    <property type="match status" value="1"/>
</dbReference>
<dbReference type="Proteomes" id="UP000192277">
    <property type="component" value="Unassembled WGS sequence"/>
</dbReference>
<keyword evidence="2" id="KW-1185">Reference proteome</keyword>
<organism evidence="1 2">
    <name type="scientific">Niastella koreensis</name>
    <dbReference type="NCBI Taxonomy" id="354356"/>
    <lineage>
        <taxon>Bacteria</taxon>
        <taxon>Pseudomonadati</taxon>
        <taxon>Bacteroidota</taxon>
        <taxon>Chitinophagia</taxon>
        <taxon>Chitinophagales</taxon>
        <taxon>Chitinophagaceae</taxon>
        <taxon>Niastella</taxon>
    </lineage>
</organism>
<gene>
    <name evidence="1" type="ORF">A4D02_35470</name>
</gene>
<reference evidence="1 2" key="1">
    <citation type="submission" date="2016-04" db="EMBL/GenBank/DDBJ databases">
        <authorList>
            <person name="Chen L."/>
            <person name="Zhuang W."/>
            <person name="Wang G."/>
        </authorList>
    </citation>
    <scope>NUCLEOTIDE SEQUENCE [LARGE SCALE GENOMIC DNA]</scope>
    <source>
        <strain evidence="2">GR20</strain>
    </source>
</reference>
<evidence type="ECO:0000313" key="2">
    <source>
        <dbReference type="Proteomes" id="UP000192277"/>
    </source>
</evidence>
<dbReference type="RefSeq" id="WP_014219608.1">
    <property type="nucleotide sequence ID" value="NZ_LWBO01000028.1"/>
</dbReference>
<dbReference type="SUPFAM" id="SSF143011">
    <property type="entry name" value="RelE-like"/>
    <property type="match status" value="1"/>
</dbReference>
<sequence>MIASIQHKGLKRLWEHNDATKLPPDHVNKIRNILTMLDAAEDIADMNFPGSGLHPLKGKLAGHWAVAVNGNWRITFKFKDGNAYLVNYLDYH</sequence>
<dbReference type="PANTHER" id="PTHR40266:SF2">
    <property type="entry name" value="TOXIN HIGB-1"/>
    <property type="match status" value="1"/>
</dbReference>